<dbReference type="InterPro" id="IPR026664">
    <property type="entry name" value="Stereocilin-rel"/>
</dbReference>
<dbReference type="PANTHER" id="PTHR23412">
    <property type="entry name" value="STEREOCILIN RELATED"/>
    <property type="match status" value="1"/>
</dbReference>
<accession>A0AA88Y016</accession>
<comment type="caution">
    <text evidence="3">The sequence shown here is derived from an EMBL/GenBank/DDBJ whole genome shotgun (WGS) entry which is preliminary data.</text>
</comment>
<evidence type="ECO:0000313" key="3">
    <source>
        <dbReference type="EMBL" id="KAK3093276.1"/>
    </source>
</evidence>
<protein>
    <submittedName>
        <fullName evidence="3">Uncharacterized protein</fullName>
    </submittedName>
</protein>
<reference evidence="3" key="1">
    <citation type="submission" date="2019-08" db="EMBL/GenBank/DDBJ databases">
        <title>The improved chromosome-level genome for the pearl oyster Pinctada fucata martensii using PacBio sequencing and Hi-C.</title>
        <authorList>
            <person name="Zheng Z."/>
        </authorList>
    </citation>
    <scope>NUCLEOTIDE SEQUENCE</scope>
    <source>
        <strain evidence="3">ZZ-2019</strain>
        <tissue evidence="3">Adductor muscle</tissue>
    </source>
</reference>
<keyword evidence="1" id="KW-0732">Signal</keyword>
<dbReference type="EMBL" id="VSWD01000009">
    <property type="protein sequence ID" value="KAK3093276.1"/>
    <property type="molecule type" value="Genomic_DNA"/>
</dbReference>
<gene>
    <name evidence="3" type="ORF">FSP39_013553</name>
</gene>
<evidence type="ECO:0000256" key="2">
    <source>
        <dbReference type="ARBA" id="ARBA00023180"/>
    </source>
</evidence>
<dbReference type="GO" id="GO:0009986">
    <property type="term" value="C:cell surface"/>
    <property type="evidence" value="ECO:0007669"/>
    <property type="project" value="TreeGrafter"/>
</dbReference>
<name>A0AA88Y016_PINIB</name>
<organism evidence="3 4">
    <name type="scientific">Pinctada imbricata</name>
    <name type="common">Atlantic pearl-oyster</name>
    <name type="synonym">Pinctada martensii</name>
    <dbReference type="NCBI Taxonomy" id="66713"/>
    <lineage>
        <taxon>Eukaryota</taxon>
        <taxon>Metazoa</taxon>
        <taxon>Spiralia</taxon>
        <taxon>Lophotrochozoa</taxon>
        <taxon>Mollusca</taxon>
        <taxon>Bivalvia</taxon>
        <taxon>Autobranchia</taxon>
        <taxon>Pteriomorphia</taxon>
        <taxon>Pterioida</taxon>
        <taxon>Pterioidea</taxon>
        <taxon>Pteriidae</taxon>
        <taxon>Pinctada</taxon>
    </lineage>
</organism>
<dbReference type="Proteomes" id="UP001186944">
    <property type="component" value="Unassembled WGS sequence"/>
</dbReference>
<keyword evidence="2" id="KW-0325">Glycoprotein</keyword>
<sequence length="235" mass="25196">MRSIPTALSALTLEQLGAITTSDFSDCVDILGQIDSFSSEQEEVLALKAIETWGPTNGWDSSHIDNAGRILQGLSVNDINTLTLTEDQIFTMGTFDDWEESKKKALFTNYLTLAGHSDASTITGSQLQSLSHIVCGAETNQLSQISPTHYGAAADSIGDVTSCSEQQLTELATLAKAYYSSNITAWTDATMTELGIVIGGLPRTDIAQLTESHIDAIESGDIYYLPPSSLSVSDF</sequence>
<evidence type="ECO:0000256" key="1">
    <source>
        <dbReference type="ARBA" id="ARBA00022729"/>
    </source>
</evidence>
<proteinExistence type="predicted"/>
<dbReference type="AlphaFoldDB" id="A0AA88Y016"/>
<dbReference type="PANTHER" id="PTHR23412:SF17">
    <property type="entry name" value="OTOANCORIN"/>
    <property type="match status" value="1"/>
</dbReference>
<dbReference type="GO" id="GO:0007160">
    <property type="term" value="P:cell-matrix adhesion"/>
    <property type="evidence" value="ECO:0007669"/>
    <property type="project" value="TreeGrafter"/>
</dbReference>
<keyword evidence="4" id="KW-1185">Reference proteome</keyword>
<evidence type="ECO:0000313" key="4">
    <source>
        <dbReference type="Proteomes" id="UP001186944"/>
    </source>
</evidence>